<accession>A0A8S3ULG9</accession>
<evidence type="ECO:0000313" key="1">
    <source>
        <dbReference type="EMBL" id="CAG2244420.1"/>
    </source>
</evidence>
<protein>
    <submittedName>
        <fullName evidence="1">NPHP1</fullName>
    </submittedName>
</protein>
<reference evidence="1" key="1">
    <citation type="submission" date="2021-03" db="EMBL/GenBank/DDBJ databases">
        <authorList>
            <person name="Bekaert M."/>
        </authorList>
    </citation>
    <scope>NUCLEOTIDE SEQUENCE</scope>
</reference>
<dbReference type="GO" id="GO:0005737">
    <property type="term" value="C:cytoplasm"/>
    <property type="evidence" value="ECO:0007669"/>
    <property type="project" value="TreeGrafter"/>
</dbReference>
<gene>
    <name evidence="1" type="ORF">MEDL_56458</name>
</gene>
<dbReference type="InterPro" id="IPR039687">
    <property type="entry name" value="NPHP1"/>
</dbReference>
<keyword evidence="2" id="KW-1185">Reference proteome</keyword>
<dbReference type="PANTHER" id="PTHR15176:SF1">
    <property type="entry name" value="NEPHROCYSTIN-1"/>
    <property type="match status" value="1"/>
</dbReference>
<dbReference type="EMBL" id="CAJPWZ010002737">
    <property type="protein sequence ID" value="CAG2244420.1"/>
    <property type="molecule type" value="Genomic_DNA"/>
</dbReference>
<dbReference type="OrthoDB" id="5340910at2759"/>
<dbReference type="GO" id="GO:0005929">
    <property type="term" value="C:cilium"/>
    <property type="evidence" value="ECO:0007669"/>
    <property type="project" value="TreeGrafter"/>
</dbReference>
<evidence type="ECO:0000313" key="2">
    <source>
        <dbReference type="Proteomes" id="UP000683360"/>
    </source>
</evidence>
<name>A0A8S3ULG9_MYTED</name>
<dbReference type="AlphaFoldDB" id="A0A8S3ULG9"/>
<sequence>MGILFELGFTFVRNSTDIESKSTEEPGECSCGWVFLDLYEPTGGLIMNKTFDLYVNGGTPYEKNVEVDPAISRRTTSNAFMSLISGNKQPRLNIKVQVPKRELKEQLDLLPDILIGNASLISMYSYYRQILADTLLKDRVDLESTELIHSPFLATFPATADQMDLMKIFREAWIERTKIIRAPEKRDIEYMKTEFALVYQSSVYPLVHLSALPTWLPGDLLVEMKRQEEIAKFQKMKFDKKGILAMLLSPDVEYQPFDMKEVAFNVIGQFCHNDPMAIAIQS</sequence>
<organism evidence="1 2">
    <name type="scientific">Mytilus edulis</name>
    <name type="common">Blue mussel</name>
    <dbReference type="NCBI Taxonomy" id="6550"/>
    <lineage>
        <taxon>Eukaryota</taxon>
        <taxon>Metazoa</taxon>
        <taxon>Spiralia</taxon>
        <taxon>Lophotrochozoa</taxon>
        <taxon>Mollusca</taxon>
        <taxon>Bivalvia</taxon>
        <taxon>Autobranchia</taxon>
        <taxon>Pteriomorphia</taxon>
        <taxon>Mytilida</taxon>
        <taxon>Mytiloidea</taxon>
        <taxon>Mytilidae</taxon>
        <taxon>Mytilinae</taxon>
        <taxon>Mytilus</taxon>
    </lineage>
</organism>
<dbReference type="GO" id="GO:0090251">
    <property type="term" value="P:protein localization involved in establishment of planar polarity"/>
    <property type="evidence" value="ECO:0007669"/>
    <property type="project" value="TreeGrafter"/>
</dbReference>
<dbReference type="PANTHER" id="PTHR15176">
    <property type="entry name" value="NEPHROCYSTIN"/>
    <property type="match status" value="1"/>
</dbReference>
<dbReference type="Proteomes" id="UP000683360">
    <property type="component" value="Unassembled WGS sequence"/>
</dbReference>
<comment type="caution">
    <text evidence="1">The sequence shown here is derived from an EMBL/GenBank/DDBJ whole genome shotgun (WGS) entry which is preliminary data.</text>
</comment>
<proteinExistence type="predicted"/>